<proteinExistence type="predicted"/>
<evidence type="ECO:0000313" key="2">
    <source>
        <dbReference type="Proteomes" id="UP001200843"/>
    </source>
</evidence>
<evidence type="ECO:0008006" key="3">
    <source>
        <dbReference type="Google" id="ProtNLM"/>
    </source>
</evidence>
<dbReference type="AlphaFoldDB" id="A0AAW5BLK3"/>
<dbReference type="Proteomes" id="UP001200843">
    <property type="component" value="Unassembled WGS sequence"/>
</dbReference>
<gene>
    <name evidence="1" type="ORF">L0N01_22605</name>
</gene>
<evidence type="ECO:0000313" key="1">
    <source>
        <dbReference type="EMBL" id="MCG4691368.1"/>
    </source>
</evidence>
<protein>
    <recommendedName>
        <fullName evidence="3">HlyD family secretion protein</fullName>
    </recommendedName>
</protein>
<sequence>EKSSINKDNNKTTILAQIEEKINLNKQSKMELEGNKKQVEKSLEKCIIKSPVNSKVNTLVDLQKGLVLQPGTIVANIIPNS</sequence>
<dbReference type="EMBL" id="JAKNGO010000243">
    <property type="protein sequence ID" value="MCG4691368.1"/>
    <property type="molecule type" value="Genomic_DNA"/>
</dbReference>
<feature type="non-terminal residue" evidence="1">
    <location>
        <position position="1"/>
    </location>
</feature>
<name>A0AAW5BLK3_PHOVU</name>
<accession>A0AAW5BLK3</accession>
<comment type="caution">
    <text evidence="1">The sequence shown here is derived from an EMBL/GenBank/DDBJ whole genome shotgun (WGS) entry which is preliminary data.</text>
</comment>
<reference evidence="1" key="1">
    <citation type="submission" date="2022-01" db="EMBL/GenBank/DDBJ databases">
        <title>Collection of gut derived symbiotic bacterial strains cultured from healthy donors.</title>
        <authorList>
            <person name="Lin H."/>
            <person name="Kohout C."/>
            <person name="Waligurski E."/>
            <person name="Pamer E.G."/>
        </authorList>
    </citation>
    <scope>NUCLEOTIDE SEQUENCE</scope>
    <source>
        <strain evidence="1">DFI.6.72</strain>
    </source>
</reference>
<feature type="non-terminal residue" evidence="1">
    <location>
        <position position="81"/>
    </location>
</feature>
<organism evidence="1 2">
    <name type="scientific">Phocaeicola vulgatus</name>
    <name type="common">Bacteroides vulgatus</name>
    <dbReference type="NCBI Taxonomy" id="821"/>
    <lineage>
        <taxon>Bacteria</taxon>
        <taxon>Pseudomonadati</taxon>
        <taxon>Bacteroidota</taxon>
        <taxon>Bacteroidia</taxon>
        <taxon>Bacteroidales</taxon>
        <taxon>Bacteroidaceae</taxon>
        <taxon>Phocaeicola</taxon>
    </lineage>
</organism>